<gene>
    <name evidence="7" type="ORF">UFOPK2992_00221</name>
</gene>
<proteinExistence type="inferred from homology"/>
<dbReference type="SUPFAM" id="SSF54637">
    <property type="entry name" value="Thioesterase/thiol ester dehydrase-isomerase"/>
    <property type="match status" value="2"/>
</dbReference>
<dbReference type="EMBL" id="CAFAAI010000019">
    <property type="protein sequence ID" value="CAB4788423.1"/>
    <property type="molecule type" value="Genomic_DNA"/>
</dbReference>
<comment type="similarity">
    <text evidence="1">Belongs to the C/M/P thioester hydrolase family.</text>
</comment>
<organism evidence="7">
    <name type="scientific">freshwater metagenome</name>
    <dbReference type="NCBI Taxonomy" id="449393"/>
    <lineage>
        <taxon>unclassified sequences</taxon>
        <taxon>metagenomes</taxon>
        <taxon>ecological metagenomes</taxon>
    </lineage>
</organism>
<dbReference type="Gene3D" id="2.40.160.210">
    <property type="entry name" value="Acyl-CoA thioesterase, double hotdog domain"/>
    <property type="match status" value="1"/>
</dbReference>
<dbReference type="GO" id="GO:0009062">
    <property type="term" value="P:fatty acid catabolic process"/>
    <property type="evidence" value="ECO:0007669"/>
    <property type="project" value="TreeGrafter"/>
</dbReference>
<evidence type="ECO:0000259" key="6">
    <source>
        <dbReference type="Pfam" id="PF13622"/>
    </source>
</evidence>
<dbReference type="CDD" id="cd03445">
    <property type="entry name" value="Thioesterase_II_repeat2"/>
    <property type="match status" value="1"/>
</dbReference>
<feature type="domain" description="Acyl-CoA thioesterase 2 C-terminal" evidence="5">
    <location>
        <begin position="169"/>
        <end position="279"/>
    </location>
</feature>
<dbReference type="PANTHER" id="PTHR11066:SF34">
    <property type="entry name" value="ACYL-COENZYME A THIOESTERASE 8"/>
    <property type="match status" value="1"/>
</dbReference>
<keyword evidence="4" id="KW-0443">Lipid metabolism</keyword>
<evidence type="ECO:0000256" key="1">
    <source>
        <dbReference type="ARBA" id="ARBA00006538"/>
    </source>
</evidence>
<dbReference type="AlphaFoldDB" id="A0A6J6WYQ1"/>
<dbReference type="GO" id="GO:0047617">
    <property type="term" value="F:fatty acyl-CoA hydrolase activity"/>
    <property type="evidence" value="ECO:0007669"/>
    <property type="project" value="InterPro"/>
</dbReference>
<dbReference type="InterPro" id="IPR042171">
    <property type="entry name" value="Acyl-CoA_hotdog"/>
</dbReference>
<evidence type="ECO:0000256" key="2">
    <source>
        <dbReference type="ARBA" id="ARBA00011881"/>
    </source>
</evidence>
<dbReference type="CDD" id="cd03444">
    <property type="entry name" value="Thioesterase_II_repeat1"/>
    <property type="match status" value="1"/>
</dbReference>
<dbReference type="FunFam" id="2.40.160.210:FF:000001">
    <property type="entry name" value="Acyl-CoA thioesterase II"/>
    <property type="match status" value="1"/>
</dbReference>
<feature type="domain" description="Acyl-CoA thioesterase-like N-terminal HotDog" evidence="6">
    <location>
        <begin position="33"/>
        <end position="110"/>
    </location>
</feature>
<dbReference type="InterPro" id="IPR003703">
    <property type="entry name" value="Acyl_CoA_thio"/>
</dbReference>
<dbReference type="PANTHER" id="PTHR11066">
    <property type="entry name" value="ACYL-COA THIOESTERASE"/>
    <property type="match status" value="1"/>
</dbReference>
<evidence type="ECO:0000256" key="3">
    <source>
        <dbReference type="ARBA" id="ARBA00022801"/>
    </source>
</evidence>
<reference evidence="7" key="1">
    <citation type="submission" date="2020-05" db="EMBL/GenBank/DDBJ databases">
        <authorList>
            <person name="Chiriac C."/>
            <person name="Salcher M."/>
            <person name="Ghai R."/>
            <person name="Kavagutti S V."/>
        </authorList>
    </citation>
    <scope>NUCLEOTIDE SEQUENCE</scope>
</reference>
<evidence type="ECO:0000313" key="7">
    <source>
        <dbReference type="EMBL" id="CAB4788423.1"/>
    </source>
</evidence>
<dbReference type="GO" id="GO:0006637">
    <property type="term" value="P:acyl-CoA metabolic process"/>
    <property type="evidence" value="ECO:0007669"/>
    <property type="project" value="InterPro"/>
</dbReference>
<dbReference type="InterPro" id="IPR029069">
    <property type="entry name" value="HotDog_dom_sf"/>
</dbReference>
<protein>
    <submittedName>
        <fullName evidence="7">Unannotated protein</fullName>
    </submittedName>
</protein>
<accession>A0A6J6WYQ1</accession>
<comment type="subunit">
    <text evidence="2">Homotetramer.</text>
</comment>
<dbReference type="Pfam" id="PF02551">
    <property type="entry name" value="Acyl_CoA_thio"/>
    <property type="match status" value="1"/>
</dbReference>
<name>A0A6J6WYQ1_9ZZZZ</name>
<dbReference type="InterPro" id="IPR049449">
    <property type="entry name" value="TesB_ACOT8-like_N"/>
</dbReference>
<keyword evidence="3" id="KW-0378">Hydrolase</keyword>
<evidence type="ECO:0000259" key="5">
    <source>
        <dbReference type="Pfam" id="PF02551"/>
    </source>
</evidence>
<sequence>MQEALDDLVKLLDLEAIEVNIFRGRSPDENRQRVFGGQVAGQALVAAARTVDDPGRMVHSLHAYFLRPGDPNVPILYEVDRIRDGKSFTTRRVVAIQHGKVIFNLQASFHVAEDGPDHQIQMPAGLAHPDTLPDFKTRMEPYKVQMGDWYDMPRPIDLRYVNDDPISRRGKAAQGQQVWLRADGELPIDPTLHACIVTYASDMTLLDTTVLPFGLSWDSPGLQMASLDHAMWFHRPFRADEWLLYDQSAISTTGARGLAGGAIYRQDGTLAVTVVQEGLARVGQ</sequence>
<dbReference type="Pfam" id="PF13622">
    <property type="entry name" value="4HBT_3"/>
    <property type="match status" value="1"/>
</dbReference>
<evidence type="ECO:0000256" key="4">
    <source>
        <dbReference type="ARBA" id="ARBA00023098"/>
    </source>
</evidence>
<dbReference type="InterPro" id="IPR025652">
    <property type="entry name" value="TesB_C"/>
</dbReference>